<evidence type="ECO:0000313" key="1">
    <source>
        <dbReference type="EnsemblMetazoa" id="BGLB032743-PA"/>
    </source>
</evidence>
<dbReference type="AlphaFoldDB" id="A0A2C9LM67"/>
<dbReference type="Proteomes" id="UP000076420">
    <property type="component" value="Unassembled WGS sequence"/>
</dbReference>
<organism evidence="1 2">
    <name type="scientific">Biomphalaria glabrata</name>
    <name type="common">Bloodfluke planorb</name>
    <name type="synonym">Freshwater snail</name>
    <dbReference type="NCBI Taxonomy" id="6526"/>
    <lineage>
        <taxon>Eukaryota</taxon>
        <taxon>Metazoa</taxon>
        <taxon>Spiralia</taxon>
        <taxon>Lophotrochozoa</taxon>
        <taxon>Mollusca</taxon>
        <taxon>Gastropoda</taxon>
        <taxon>Heterobranchia</taxon>
        <taxon>Euthyneura</taxon>
        <taxon>Panpulmonata</taxon>
        <taxon>Hygrophila</taxon>
        <taxon>Lymnaeoidea</taxon>
        <taxon>Planorbidae</taxon>
        <taxon>Biomphalaria</taxon>
    </lineage>
</organism>
<proteinExistence type="predicted"/>
<reference evidence="1" key="1">
    <citation type="submission" date="2020-05" db="UniProtKB">
        <authorList>
            <consortium name="EnsemblMetazoa"/>
        </authorList>
    </citation>
    <scope>IDENTIFICATION</scope>
    <source>
        <strain evidence="1">BB02</strain>
    </source>
</reference>
<dbReference type="STRING" id="6526.A0A2C9LM67"/>
<accession>A0A2C9LM67</accession>
<dbReference type="KEGG" id="bgt:106072561"/>
<evidence type="ECO:0008006" key="3">
    <source>
        <dbReference type="Google" id="ProtNLM"/>
    </source>
</evidence>
<dbReference type="VEuPathDB" id="VectorBase:BGLB032743"/>
<name>A0A2C9LM67_BIOGL</name>
<dbReference type="EnsemblMetazoa" id="BGLB032743-RA">
    <property type="protein sequence ID" value="BGLB032743-PA"/>
    <property type="gene ID" value="BGLB032743"/>
</dbReference>
<evidence type="ECO:0000313" key="2">
    <source>
        <dbReference type="Proteomes" id="UP000076420"/>
    </source>
</evidence>
<dbReference type="PANTHER" id="PTHR47027:SF20">
    <property type="entry name" value="REVERSE TRANSCRIPTASE-LIKE PROTEIN WITH RNA-DIRECTED DNA POLYMERASE DOMAIN"/>
    <property type="match status" value="1"/>
</dbReference>
<dbReference type="PANTHER" id="PTHR47027">
    <property type="entry name" value="REVERSE TRANSCRIPTASE DOMAIN-CONTAINING PROTEIN"/>
    <property type="match status" value="1"/>
</dbReference>
<protein>
    <recommendedName>
        <fullName evidence="3">Reverse transcriptase domain-containing protein</fullName>
    </recommendedName>
</protein>
<sequence>MNELDEVPTILKLNKAIDSMSAAKPLDVTLSPPGLLKQCKTTLYKNKGDRSDCNNYRGIALLSIVGKVFARVILLKPQKLADRVNPESQCGFCSGRSTIDMTFSIRHLQEKCREQRMPLYIAFIDKGV</sequence>
<gene>
    <name evidence="1" type="primary">106072561</name>
</gene>